<dbReference type="Proteomes" id="UP000332933">
    <property type="component" value="Unassembled WGS sequence"/>
</dbReference>
<dbReference type="EMBL" id="VJMH01007192">
    <property type="protein sequence ID" value="KAF0685302.1"/>
    <property type="molecule type" value="Genomic_DNA"/>
</dbReference>
<accession>A0A485LL23</accession>
<evidence type="ECO:0000313" key="3">
    <source>
        <dbReference type="EMBL" id="VFT99430.1"/>
    </source>
</evidence>
<keyword evidence="4" id="KW-1185">Reference proteome</keyword>
<reference evidence="3 4" key="1">
    <citation type="submission" date="2019-03" db="EMBL/GenBank/DDBJ databases">
        <authorList>
            <person name="Gaulin E."/>
            <person name="Dumas B."/>
        </authorList>
    </citation>
    <scope>NUCLEOTIDE SEQUENCE [LARGE SCALE GENOMIC DNA]</scope>
    <source>
        <strain evidence="3">CBS 568.67</strain>
    </source>
</reference>
<gene>
    <name evidence="3" type="primary">Aste57867_22777</name>
    <name evidence="2" type="ORF">As57867_022707</name>
    <name evidence="3" type="ORF">ASTE57867_22777</name>
</gene>
<evidence type="ECO:0000313" key="2">
    <source>
        <dbReference type="EMBL" id="KAF0685302.1"/>
    </source>
</evidence>
<feature type="compositionally biased region" description="Polar residues" evidence="1">
    <location>
        <begin position="191"/>
        <end position="201"/>
    </location>
</feature>
<dbReference type="EMBL" id="CAADRA010007218">
    <property type="protein sequence ID" value="VFT99430.1"/>
    <property type="molecule type" value="Genomic_DNA"/>
</dbReference>
<protein>
    <submittedName>
        <fullName evidence="3">Aste57867_22777 protein</fullName>
    </submittedName>
</protein>
<sequence>MHFRHLEEAEREMEINLVVKDDMTATNRTQSKQATQHTKNWTKASTFKGFLCSTDMPTSVEQGIVGELSTSESDVFVVGIQLRLQCRFDDALEVFTKGLESSDTELKCKLALKHVELSKRVAVAFDASKVEIFNLLTDNNNSGMLKWLEVHENEEMLKEVKSSPYKFKATHARMEETLKIFEDVLKKDPPVQTTKVSQVNSGGDREGAPDGPQSGNKVENGLCVVFAEDSITGRRYMCV</sequence>
<dbReference type="AlphaFoldDB" id="A0A485LL23"/>
<feature type="region of interest" description="Disordered" evidence="1">
    <location>
        <begin position="191"/>
        <end position="216"/>
    </location>
</feature>
<name>A0A485LL23_9STRA</name>
<reference evidence="2" key="2">
    <citation type="submission" date="2019-06" db="EMBL/GenBank/DDBJ databases">
        <title>Genomics analysis of Aphanomyces spp. identifies a new class of oomycete effector associated with host adaptation.</title>
        <authorList>
            <person name="Gaulin E."/>
        </authorList>
    </citation>
    <scope>NUCLEOTIDE SEQUENCE</scope>
    <source>
        <strain evidence="2">CBS 578.67</strain>
    </source>
</reference>
<evidence type="ECO:0000313" key="4">
    <source>
        <dbReference type="Proteomes" id="UP000332933"/>
    </source>
</evidence>
<evidence type="ECO:0000256" key="1">
    <source>
        <dbReference type="SAM" id="MobiDB-lite"/>
    </source>
</evidence>
<proteinExistence type="predicted"/>
<organism evidence="3 4">
    <name type="scientific">Aphanomyces stellatus</name>
    <dbReference type="NCBI Taxonomy" id="120398"/>
    <lineage>
        <taxon>Eukaryota</taxon>
        <taxon>Sar</taxon>
        <taxon>Stramenopiles</taxon>
        <taxon>Oomycota</taxon>
        <taxon>Saprolegniomycetes</taxon>
        <taxon>Saprolegniales</taxon>
        <taxon>Verrucalvaceae</taxon>
        <taxon>Aphanomyces</taxon>
    </lineage>
</organism>